<feature type="region of interest" description="Disordered" evidence="5">
    <location>
        <begin position="84"/>
        <end position="105"/>
    </location>
</feature>
<evidence type="ECO:0000256" key="2">
    <source>
        <dbReference type="ARBA" id="ARBA00022490"/>
    </source>
</evidence>
<reference evidence="7" key="1">
    <citation type="submission" date="2018-05" db="EMBL/GenBank/DDBJ databases">
        <title>Azospirillum thermophila sp. nov., a novel isolated from hot spring.</title>
        <authorList>
            <person name="Zhao Z."/>
        </authorList>
    </citation>
    <scope>NUCLEOTIDE SEQUENCE [LARGE SCALE GENOMIC DNA]</scope>
    <source>
        <strain evidence="7">CFH 70021</strain>
    </source>
</reference>
<dbReference type="KEGG" id="azz:DEW08_20305"/>
<keyword evidence="2 4" id="KW-0963">Cytoplasm</keyword>
<evidence type="ECO:0000256" key="4">
    <source>
        <dbReference type="HAMAP-Rule" id="MF_02200"/>
    </source>
</evidence>
<dbReference type="RefSeq" id="WP_109330678.1">
    <property type="nucleotide sequence ID" value="NZ_CP029354.1"/>
</dbReference>
<dbReference type="EMBL" id="CP029354">
    <property type="protein sequence ID" value="AWK88421.1"/>
    <property type="molecule type" value="Genomic_DNA"/>
</dbReference>
<keyword evidence="7" id="KW-1185">Reference proteome</keyword>
<evidence type="ECO:0000313" key="6">
    <source>
        <dbReference type="EMBL" id="AWK88421.1"/>
    </source>
</evidence>
<protein>
    <recommendedName>
        <fullName evidence="4">Chaperone NapD</fullName>
    </recommendedName>
    <alternativeName>
        <fullName evidence="4">NapA signal peptide-binding chaperone NapD</fullName>
    </alternativeName>
</protein>
<dbReference type="HAMAP" id="MF_02200">
    <property type="entry name" value="NapD"/>
    <property type="match status" value="1"/>
</dbReference>
<evidence type="ECO:0000256" key="5">
    <source>
        <dbReference type="SAM" id="MobiDB-lite"/>
    </source>
</evidence>
<sequence>MAEVHISSLIVRHLPEQAAAVRAAAGALSGLDWHADQDGKAVVTLVTDSARRILDYIDALNLLPGVLGTTLVYHHYEDAEAIDGPAPDAALGPAPDAATAPALSR</sequence>
<dbReference type="Gene3D" id="3.30.70.920">
    <property type="match status" value="1"/>
</dbReference>
<dbReference type="InterPro" id="IPR005623">
    <property type="entry name" value="Chaperone_NapD_NO3_reduct"/>
</dbReference>
<dbReference type="Pfam" id="PF03927">
    <property type="entry name" value="NapD"/>
    <property type="match status" value="1"/>
</dbReference>
<proteinExistence type="inferred from homology"/>
<dbReference type="Proteomes" id="UP000245629">
    <property type="component" value="Chromosome 3"/>
</dbReference>
<evidence type="ECO:0000256" key="3">
    <source>
        <dbReference type="ARBA" id="ARBA00023186"/>
    </source>
</evidence>
<name>A0A2S2CV99_9PROT</name>
<keyword evidence="3 4" id="KW-0143">Chaperone</keyword>
<evidence type="ECO:0000256" key="1">
    <source>
        <dbReference type="ARBA" id="ARBA00004496"/>
    </source>
</evidence>
<accession>A0A2S2CV99</accession>
<evidence type="ECO:0000313" key="7">
    <source>
        <dbReference type="Proteomes" id="UP000245629"/>
    </source>
</evidence>
<dbReference type="GO" id="GO:0005737">
    <property type="term" value="C:cytoplasm"/>
    <property type="evidence" value="ECO:0007669"/>
    <property type="project" value="UniProtKB-SubCell"/>
</dbReference>
<comment type="subunit">
    <text evidence="4">Interacts with the cytoplasmic NapA precursor.</text>
</comment>
<organism evidence="6 7">
    <name type="scientific">Azospirillum thermophilum</name>
    <dbReference type="NCBI Taxonomy" id="2202148"/>
    <lineage>
        <taxon>Bacteria</taxon>
        <taxon>Pseudomonadati</taxon>
        <taxon>Pseudomonadota</taxon>
        <taxon>Alphaproteobacteria</taxon>
        <taxon>Rhodospirillales</taxon>
        <taxon>Azospirillaceae</taxon>
        <taxon>Azospirillum</taxon>
    </lineage>
</organism>
<gene>
    <name evidence="4" type="primary">napD</name>
    <name evidence="6" type="ORF">DEW08_20305</name>
</gene>
<comment type="subcellular location">
    <subcellularLocation>
        <location evidence="1 4">Cytoplasm</location>
    </subcellularLocation>
</comment>
<dbReference type="OrthoDB" id="7306089at2"/>
<dbReference type="GO" id="GO:0051224">
    <property type="term" value="P:negative regulation of protein transport"/>
    <property type="evidence" value="ECO:0007669"/>
    <property type="project" value="UniProtKB-UniRule"/>
</dbReference>
<comment type="function">
    <text evidence="4">Chaperone for NapA, the catalytic subunit of the periplasmic nitrate reductase. It binds directly and specifically to the twin-arginine signal peptide of NapA, preventing premature interaction with the Tat translocase and premature export.</text>
</comment>
<comment type="similarity">
    <text evidence="4">Belongs to the NapD family.</text>
</comment>
<dbReference type="AlphaFoldDB" id="A0A2S2CV99"/>
<dbReference type="GO" id="GO:0005048">
    <property type="term" value="F:signal sequence binding"/>
    <property type="evidence" value="ECO:0007669"/>
    <property type="project" value="UniProtKB-UniRule"/>
</dbReference>
<dbReference type="PANTHER" id="PTHR38603:SF1">
    <property type="entry name" value="CHAPERONE NAPD"/>
    <property type="match status" value="1"/>
</dbReference>
<dbReference type="PANTHER" id="PTHR38603">
    <property type="entry name" value="CHAPERONE NAPD"/>
    <property type="match status" value="1"/>
</dbReference>